<evidence type="ECO:0000313" key="2">
    <source>
        <dbReference type="Proteomes" id="UP000318420"/>
    </source>
</evidence>
<keyword evidence="2" id="KW-1185">Reference proteome</keyword>
<proteinExistence type="predicted"/>
<dbReference type="Proteomes" id="UP000318420">
    <property type="component" value="Segment"/>
</dbReference>
<reference evidence="1 2" key="1">
    <citation type="submission" date="2019-04" db="EMBL/GenBank/DDBJ databases">
        <title>Novel bacteriophages capable of disrupting biofilms from clinical strains of Aeromonas hydrophila with intrinsic antibiotic resistance.</title>
        <authorList>
            <person name="Kabwe M."/>
            <person name="Brown T.L."/>
            <person name="Speirs L."/>
            <person name="Ku H."/>
            <person name="Leach M."/>
            <person name="Chan H.T."/>
            <person name="Petrovski S."/>
            <person name="Lock P."/>
            <person name="Tucci J."/>
        </authorList>
    </citation>
    <scope>NUCLEOTIDE SEQUENCE [LARGE SCALE GENOMIC DNA]</scope>
</reference>
<sequence length="240" mass="27630">MSEQEKPVIKINTFSFMCDIDDQALHKFFEFYDSMSVKDGLIINVSSDGGNPEVTLKIQDFVTSRNRPTLVVAIGDCSSAAMGFFGIRGTTRLAYSSCRFMEHQLMLNTPKMSIESIYSSIDEVQSRSGLFEQRLTNWCGLREEECKELFSPNDLYFDAIDALMFGTRGIIDGIIIRQLDDFEWIVLTRDGFKRFMFPKNIIDENPILTDEELKEYGLKPYKPDNVIKAIERRKHRQGRA</sequence>
<protein>
    <recommendedName>
        <fullName evidence="3">Clp protease</fullName>
    </recommendedName>
</protein>
<dbReference type="InterPro" id="IPR029045">
    <property type="entry name" value="ClpP/crotonase-like_dom_sf"/>
</dbReference>
<dbReference type="EMBL" id="MK838116">
    <property type="protein sequence ID" value="QDH47118.1"/>
    <property type="molecule type" value="Genomic_DNA"/>
</dbReference>
<evidence type="ECO:0008006" key="3">
    <source>
        <dbReference type="Google" id="ProtNLM"/>
    </source>
</evidence>
<dbReference type="Pfam" id="PF00574">
    <property type="entry name" value="CLP_protease"/>
    <property type="match status" value="1"/>
</dbReference>
<accession>A0A514A1F0</accession>
<gene>
    <name evidence="1" type="ORF">LAh10_121</name>
</gene>
<organism evidence="1 2">
    <name type="scientific">Aeromonas phage LAh10</name>
    <dbReference type="NCBI Taxonomy" id="2591025"/>
    <lineage>
        <taxon>Viruses</taxon>
        <taxon>Duplodnaviria</taxon>
        <taxon>Heunggongvirae</taxon>
        <taxon>Uroviricota</taxon>
        <taxon>Caudoviricetes</taxon>
        <taxon>Chimalliviridae</taxon>
        <taxon>Ludhianavirus</taxon>
        <taxon>Ludhianavirus LAh10</taxon>
    </lineage>
</organism>
<dbReference type="Gene3D" id="3.90.226.10">
    <property type="entry name" value="2-enoyl-CoA Hydratase, Chain A, domain 1"/>
    <property type="match status" value="1"/>
</dbReference>
<name>A0A514A1F0_9CAUD</name>
<dbReference type="InterPro" id="IPR023562">
    <property type="entry name" value="ClpP/TepA"/>
</dbReference>
<evidence type="ECO:0000313" key="1">
    <source>
        <dbReference type="EMBL" id="QDH47118.1"/>
    </source>
</evidence>
<dbReference type="SUPFAM" id="SSF52096">
    <property type="entry name" value="ClpP/crotonase"/>
    <property type="match status" value="1"/>
</dbReference>